<evidence type="ECO:0000313" key="2">
    <source>
        <dbReference type="EMBL" id="MBU2711761.1"/>
    </source>
</evidence>
<feature type="transmembrane region" description="Helical" evidence="1">
    <location>
        <begin position="101"/>
        <end position="118"/>
    </location>
</feature>
<accession>A0ABS5ZCH7</accession>
<name>A0ABS5ZCH7_9GAMM</name>
<dbReference type="EMBL" id="JAGSOY010000024">
    <property type="protein sequence ID" value="MBU2711761.1"/>
    <property type="molecule type" value="Genomic_DNA"/>
</dbReference>
<keyword evidence="1" id="KW-0472">Membrane</keyword>
<reference evidence="2 3" key="1">
    <citation type="submission" date="2021-04" db="EMBL/GenBank/DDBJ databases">
        <authorList>
            <person name="Pira H."/>
            <person name="Risdian C."/>
            <person name="Wink J."/>
        </authorList>
    </citation>
    <scope>NUCLEOTIDE SEQUENCE [LARGE SCALE GENOMIC DNA]</scope>
    <source>
        <strain evidence="2 3">WH53</strain>
    </source>
</reference>
<gene>
    <name evidence="2" type="ORF">KCG35_11880</name>
</gene>
<evidence type="ECO:0000313" key="3">
    <source>
        <dbReference type="Proteomes" id="UP000690515"/>
    </source>
</evidence>
<comment type="caution">
    <text evidence="2">The sequence shown here is derived from an EMBL/GenBank/DDBJ whole genome shotgun (WGS) entry which is preliminary data.</text>
</comment>
<dbReference type="InterPro" id="IPR046104">
    <property type="entry name" value="DUF6041"/>
</dbReference>
<proteinExistence type="predicted"/>
<dbReference type="RefSeq" id="WP_215819917.1">
    <property type="nucleotide sequence ID" value="NZ_JAGSOY010000024.1"/>
</dbReference>
<keyword evidence="3" id="KW-1185">Reference proteome</keyword>
<dbReference type="Pfam" id="PF19507">
    <property type="entry name" value="DUF6041"/>
    <property type="match status" value="1"/>
</dbReference>
<feature type="transmembrane region" description="Helical" evidence="1">
    <location>
        <begin position="77"/>
        <end position="95"/>
    </location>
</feature>
<feature type="transmembrane region" description="Helical" evidence="1">
    <location>
        <begin position="46"/>
        <end position="70"/>
    </location>
</feature>
<keyword evidence="1" id="KW-1133">Transmembrane helix</keyword>
<protein>
    <recommendedName>
        <fullName evidence="4">DoxX family protein</fullName>
    </recommendedName>
</protein>
<keyword evidence="1" id="KW-0812">Transmembrane</keyword>
<dbReference type="Proteomes" id="UP000690515">
    <property type="component" value="Unassembled WGS sequence"/>
</dbReference>
<organism evidence="2 3">
    <name type="scientific">Zooshikella harenae</name>
    <dbReference type="NCBI Taxonomy" id="2827238"/>
    <lineage>
        <taxon>Bacteria</taxon>
        <taxon>Pseudomonadati</taxon>
        <taxon>Pseudomonadota</taxon>
        <taxon>Gammaproteobacteria</taxon>
        <taxon>Oceanospirillales</taxon>
        <taxon>Zooshikellaceae</taxon>
        <taxon>Zooshikella</taxon>
    </lineage>
</organism>
<evidence type="ECO:0000256" key="1">
    <source>
        <dbReference type="SAM" id="Phobius"/>
    </source>
</evidence>
<evidence type="ECO:0008006" key="4">
    <source>
        <dbReference type="Google" id="ProtNLM"/>
    </source>
</evidence>
<sequence>MKYFKYLFGTLYLLAGIAKIFPQVEDVGVVLKNAAIANQDTILSEVSHFLYAHELMMTIIAGVSLSLAGITLLINRYLIASAIGQILMLICFVMILHKAYWQVIVMDSVFFIFAVFVLKEQFALKKQKGIALKKIYQAG</sequence>